<evidence type="ECO:0000313" key="3">
    <source>
        <dbReference type="Proteomes" id="UP000054937"/>
    </source>
</evidence>
<evidence type="ECO:0000313" key="2">
    <source>
        <dbReference type="EMBL" id="KRX03847.1"/>
    </source>
</evidence>
<accession>A0A0V0QNT1</accession>
<sequence length="118" mass="14420">MQREDGEANLDLMRQHNSDSKQEIDEIYVDKLFDCLKLAEKVEQCEDFMQSNNQSEIERQTPKFEQFYFDMEFDDEGVVIESDYVSFLNYFNSLKKDYWSGNYWKCVYRYTRRCINYS</sequence>
<feature type="region of interest" description="Disordered" evidence="1">
    <location>
        <begin position="1"/>
        <end position="21"/>
    </location>
</feature>
<gene>
    <name evidence="2" type="ORF">PPERSA_04642</name>
</gene>
<comment type="caution">
    <text evidence="2">The sequence shown here is derived from an EMBL/GenBank/DDBJ whole genome shotgun (WGS) entry which is preliminary data.</text>
</comment>
<dbReference type="AlphaFoldDB" id="A0A0V0QNT1"/>
<reference evidence="2 3" key="1">
    <citation type="journal article" date="2015" name="Sci. Rep.">
        <title>Genome of the facultative scuticociliatosis pathogen Pseudocohnilembus persalinus provides insight into its virulence through horizontal gene transfer.</title>
        <authorList>
            <person name="Xiong J."/>
            <person name="Wang G."/>
            <person name="Cheng J."/>
            <person name="Tian M."/>
            <person name="Pan X."/>
            <person name="Warren A."/>
            <person name="Jiang C."/>
            <person name="Yuan D."/>
            <person name="Miao W."/>
        </authorList>
    </citation>
    <scope>NUCLEOTIDE SEQUENCE [LARGE SCALE GENOMIC DNA]</scope>
    <source>
        <strain evidence="2">36N120E</strain>
    </source>
</reference>
<name>A0A0V0QNT1_PSEPJ</name>
<protein>
    <submittedName>
        <fullName evidence="2">Uncharacterized protein</fullName>
    </submittedName>
</protein>
<evidence type="ECO:0000256" key="1">
    <source>
        <dbReference type="SAM" id="MobiDB-lite"/>
    </source>
</evidence>
<dbReference type="InParanoid" id="A0A0V0QNT1"/>
<organism evidence="2 3">
    <name type="scientific">Pseudocohnilembus persalinus</name>
    <name type="common">Ciliate</name>
    <dbReference type="NCBI Taxonomy" id="266149"/>
    <lineage>
        <taxon>Eukaryota</taxon>
        <taxon>Sar</taxon>
        <taxon>Alveolata</taxon>
        <taxon>Ciliophora</taxon>
        <taxon>Intramacronucleata</taxon>
        <taxon>Oligohymenophorea</taxon>
        <taxon>Scuticociliatia</taxon>
        <taxon>Philasterida</taxon>
        <taxon>Pseudocohnilembidae</taxon>
        <taxon>Pseudocohnilembus</taxon>
    </lineage>
</organism>
<keyword evidence="3" id="KW-1185">Reference proteome</keyword>
<proteinExistence type="predicted"/>
<dbReference type="EMBL" id="LDAU01000125">
    <property type="protein sequence ID" value="KRX03847.1"/>
    <property type="molecule type" value="Genomic_DNA"/>
</dbReference>
<dbReference type="Proteomes" id="UP000054937">
    <property type="component" value="Unassembled WGS sequence"/>
</dbReference>